<dbReference type="AlphaFoldDB" id="A0AAD9HKR8"/>
<keyword evidence="1" id="KW-0812">Transmembrane</keyword>
<organism evidence="2 3">
    <name type="scientific">Colletotrichum zoysiae</name>
    <dbReference type="NCBI Taxonomy" id="1216348"/>
    <lineage>
        <taxon>Eukaryota</taxon>
        <taxon>Fungi</taxon>
        <taxon>Dikarya</taxon>
        <taxon>Ascomycota</taxon>
        <taxon>Pezizomycotina</taxon>
        <taxon>Sordariomycetes</taxon>
        <taxon>Hypocreomycetidae</taxon>
        <taxon>Glomerellales</taxon>
        <taxon>Glomerellaceae</taxon>
        <taxon>Colletotrichum</taxon>
        <taxon>Colletotrichum graminicola species complex</taxon>
    </lineage>
</organism>
<evidence type="ECO:0000313" key="2">
    <source>
        <dbReference type="EMBL" id="KAK2030931.1"/>
    </source>
</evidence>
<dbReference type="EMBL" id="MU842846">
    <property type="protein sequence ID" value="KAK2030931.1"/>
    <property type="molecule type" value="Genomic_DNA"/>
</dbReference>
<sequence>MQEWRHSTHPRSVSRRPPTLVDGLAVIADCVGTLILFSHFLYVCQGSRVELQSLPLSIPSTPLRSKTFMNMPMSEKVCASPLAQKRPSRVNPNLIPSTQVCCNSGKAA</sequence>
<keyword evidence="3" id="KW-1185">Reference proteome</keyword>
<name>A0AAD9HKR8_9PEZI</name>
<feature type="transmembrane region" description="Helical" evidence="1">
    <location>
        <begin position="20"/>
        <end position="42"/>
    </location>
</feature>
<evidence type="ECO:0000256" key="1">
    <source>
        <dbReference type="SAM" id="Phobius"/>
    </source>
</evidence>
<gene>
    <name evidence="2" type="ORF">LX32DRAFT_303956</name>
</gene>
<proteinExistence type="predicted"/>
<dbReference type="Proteomes" id="UP001232148">
    <property type="component" value="Unassembled WGS sequence"/>
</dbReference>
<evidence type="ECO:0000313" key="3">
    <source>
        <dbReference type="Proteomes" id="UP001232148"/>
    </source>
</evidence>
<protein>
    <submittedName>
        <fullName evidence="2">Uncharacterized protein</fullName>
    </submittedName>
</protein>
<reference evidence="2" key="1">
    <citation type="submission" date="2021-06" db="EMBL/GenBank/DDBJ databases">
        <title>Comparative genomics, transcriptomics and evolutionary studies reveal genomic signatures of adaptation to plant cell wall in hemibiotrophic fungi.</title>
        <authorList>
            <consortium name="DOE Joint Genome Institute"/>
            <person name="Baroncelli R."/>
            <person name="Diaz J.F."/>
            <person name="Benocci T."/>
            <person name="Peng M."/>
            <person name="Battaglia E."/>
            <person name="Haridas S."/>
            <person name="Andreopoulos W."/>
            <person name="Labutti K."/>
            <person name="Pangilinan J."/>
            <person name="Floch G.L."/>
            <person name="Makela M.R."/>
            <person name="Henrissat B."/>
            <person name="Grigoriev I.V."/>
            <person name="Crouch J.A."/>
            <person name="De Vries R.P."/>
            <person name="Sukno S.A."/>
            <person name="Thon M.R."/>
        </authorList>
    </citation>
    <scope>NUCLEOTIDE SEQUENCE</scope>
    <source>
        <strain evidence="2">MAFF235873</strain>
    </source>
</reference>
<keyword evidence="1" id="KW-1133">Transmembrane helix</keyword>
<keyword evidence="1" id="KW-0472">Membrane</keyword>
<accession>A0AAD9HKR8</accession>
<comment type="caution">
    <text evidence="2">The sequence shown here is derived from an EMBL/GenBank/DDBJ whole genome shotgun (WGS) entry which is preliminary data.</text>
</comment>